<accession>D7GN90</accession>
<evidence type="ECO:0000259" key="9">
    <source>
        <dbReference type="Pfam" id="PF17803"/>
    </source>
</evidence>
<dbReference type="InterPro" id="IPR022398">
    <property type="entry name" value="Peptidase_S8_His-AS"/>
</dbReference>
<dbReference type="SUPFAM" id="SSF52743">
    <property type="entry name" value="Subtilisin-like"/>
    <property type="match status" value="1"/>
</dbReference>
<evidence type="ECO:0000256" key="2">
    <source>
        <dbReference type="ARBA" id="ARBA00022670"/>
    </source>
</evidence>
<sequence>MQRIQQRRAIGAIVSLILALGVPGMATAAPPAGGAAGAADADRVSAIVTYDHKPNRASERAVERLNGKVKRHLDLINGLSVELSRGQLKQLEREAGVKYVELDHKLTAFDHVGNTGDLEYENAWGVEHIGTRPVHLAGNTGQGIKLAVIDTGLDYIHDDPDNLPYVVDPEFNLNYSGGYDFVNNDNDPMDDNGHGTHVAGIAAAQHNGYLVTGVAPGVQLYALKVLGATGEGDYSGLIAALGWAVDHDIDVANISLGGHEVSAALQTAVANAAAAGLIIVAASGNVNPNNFNELLYGCAVAYPAAYDQVIAVSFTNTADKLTGFSCTGPQVDIAAPGDAIISTVPVGTCMFCKPQGYGANSGTSMASPHVAGVAALILSAGIANGGDPATLADDVKAHMCATTTQAAMAITDPKYPKYYGCGIVNARKALVETPPPPPINTSAPVASDDSATTAEDTPANVAVLANDSDPNGDPLSVAAATDPATARPSSRETGPCDTCRTPTTTGPTPSTTRSPTAPEHRHGDRFR</sequence>
<evidence type="ECO:0000259" key="7">
    <source>
        <dbReference type="Pfam" id="PF00082"/>
    </source>
</evidence>
<keyword evidence="5" id="KW-0720">Serine protease</keyword>
<dbReference type="Gene3D" id="3.30.70.80">
    <property type="entry name" value="Peptidase S8 propeptide/proteinase inhibitor I9"/>
    <property type="match status" value="1"/>
</dbReference>
<feature type="domain" description="RapA2 cadherin-like" evidence="9">
    <location>
        <begin position="442"/>
        <end position="484"/>
    </location>
</feature>
<reference evidence="10" key="1">
    <citation type="journal article" date="2011" name="Microb. Biotechnol.">
        <title>Enzymes for the laundry industries: tapping the vast metagenomic pool of alkaline proteases.</title>
        <authorList>
            <person name="Niehaus F."/>
            <person name="Gabor E."/>
            <person name="Wieland S."/>
            <person name="Siegert P."/>
            <person name="Maurer K.H."/>
            <person name="Eck J."/>
        </authorList>
    </citation>
    <scope>NUCLEOTIDE SEQUENCE</scope>
    <source>
        <strain evidence="10">RUD003_M18_B9</strain>
    </source>
</reference>
<evidence type="ECO:0000313" key="10">
    <source>
        <dbReference type="EMBL" id="CBM43236.1"/>
    </source>
</evidence>
<dbReference type="PROSITE" id="PS00137">
    <property type="entry name" value="SUBTILASE_HIS"/>
    <property type="match status" value="1"/>
</dbReference>
<keyword evidence="2 10" id="KW-0645">Protease</keyword>
<comment type="similarity">
    <text evidence="1">Belongs to the peptidase S8 family.</text>
</comment>
<proteinExistence type="inferred from homology"/>
<dbReference type="SUPFAM" id="SSF54897">
    <property type="entry name" value="Protease propeptides/inhibitors"/>
    <property type="match status" value="1"/>
</dbReference>
<dbReference type="Pfam" id="PF05922">
    <property type="entry name" value="Inhibitor_I9"/>
    <property type="match status" value="1"/>
</dbReference>
<dbReference type="InterPro" id="IPR015500">
    <property type="entry name" value="Peptidase_S8_subtilisin-rel"/>
</dbReference>
<dbReference type="GO" id="GO:0004252">
    <property type="term" value="F:serine-type endopeptidase activity"/>
    <property type="evidence" value="ECO:0007669"/>
    <property type="project" value="InterPro"/>
</dbReference>
<evidence type="ECO:0000259" key="8">
    <source>
        <dbReference type="Pfam" id="PF05922"/>
    </source>
</evidence>
<dbReference type="GO" id="GO:0046872">
    <property type="term" value="F:metal ion binding"/>
    <property type="evidence" value="ECO:0007669"/>
    <property type="project" value="UniProtKB-KW"/>
</dbReference>
<dbReference type="PRINTS" id="PR00723">
    <property type="entry name" value="SUBTILISIN"/>
</dbReference>
<organism evidence="10">
    <name type="scientific">uncultured organism</name>
    <dbReference type="NCBI Taxonomy" id="155900"/>
    <lineage>
        <taxon>unclassified sequences</taxon>
        <taxon>environmental samples</taxon>
    </lineage>
</organism>
<dbReference type="CDD" id="cd07477">
    <property type="entry name" value="Peptidases_S8_Subtilisin_subset"/>
    <property type="match status" value="1"/>
</dbReference>
<dbReference type="InterPro" id="IPR023828">
    <property type="entry name" value="Peptidase_S8_Ser-AS"/>
</dbReference>
<dbReference type="Pfam" id="PF17803">
    <property type="entry name" value="Cadherin_4"/>
    <property type="match status" value="1"/>
</dbReference>
<dbReference type="InterPro" id="IPR040853">
    <property type="entry name" value="RapA2_cadherin-like"/>
</dbReference>
<evidence type="ECO:0000256" key="3">
    <source>
        <dbReference type="ARBA" id="ARBA00022723"/>
    </source>
</evidence>
<dbReference type="EMBL" id="FN908468">
    <property type="protein sequence ID" value="CBM43236.1"/>
    <property type="molecule type" value="Genomic_DNA"/>
</dbReference>
<dbReference type="InterPro" id="IPR037045">
    <property type="entry name" value="S8pro/Inhibitor_I9_sf"/>
</dbReference>
<dbReference type="InterPro" id="IPR050131">
    <property type="entry name" value="Peptidase_S8_subtilisin-like"/>
</dbReference>
<feature type="compositionally biased region" description="Polar residues" evidence="6">
    <location>
        <begin position="440"/>
        <end position="455"/>
    </location>
</feature>
<dbReference type="Gene3D" id="3.40.50.200">
    <property type="entry name" value="Peptidase S8/S53 domain"/>
    <property type="match status" value="1"/>
</dbReference>
<dbReference type="InterPro" id="IPR010259">
    <property type="entry name" value="S8pro/Inhibitor_I9"/>
</dbReference>
<feature type="region of interest" description="Disordered" evidence="6">
    <location>
        <begin position="434"/>
        <end position="527"/>
    </location>
</feature>
<dbReference type="PANTHER" id="PTHR43806:SF11">
    <property type="entry name" value="CEREVISIN-RELATED"/>
    <property type="match status" value="1"/>
</dbReference>
<dbReference type="PROSITE" id="PS51892">
    <property type="entry name" value="SUBTILASE"/>
    <property type="match status" value="1"/>
</dbReference>
<dbReference type="PROSITE" id="PS00138">
    <property type="entry name" value="SUBTILASE_SER"/>
    <property type="match status" value="1"/>
</dbReference>
<protein>
    <submittedName>
        <fullName evidence="10">Serine protease</fullName>
    </submittedName>
</protein>
<dbReference type="Pfam" id="PF00082">
    <property type="entry name" value="Peptidase_S8"/>
    <property type="match status" value="1"/>
</dbReference>
<evidence type="ECO:0000256" key="4">
    <source>
        <dbReference type="ARBA" id="ARBA00022801"/>
    </source>
</evidence>
<dbReference type="GO" id="GO:0006508">
    <property type="term" value="P:proteolysis"/>
    <property type="evidence" value="ECO:0007669"/>
    <property type="project" value="UniProtKB-KW"/>
</dbReference>
<feature type="domain" description="Inhibitor I9" evidence="8">
    <location>
        <begin position="63"/>
        <end position="107"/>
    </location>
</feature>
<evidence type="ECO:0000256" key="6">
    <source>
        <dbReference type="SAM" id="MobiDB-lite"/>
    </source>
</evidence>
<dbReference type="InterPro" id="IPR036852">
    <property type="entry name" value="Peptidase_S8/S53_dom_sf"/>
</dbReference>
<feature type="compositionally biased region" description="Basic and acidic residues" evidence="6">
    <location>
        <begin position="518"/>
        <end position="527"/>
    </location>
</feature>
<dbReference type="AlphaFoldDB" id="D7GN90"/>
<feature type="domain" description="Peptidase S8/S53" evidence="7">
    <location>
        <begin position="141"/>
        <end position="420"/>
    </location>
</feature>
<dbReference type="PANTHER" id="PTHR43806">
    <property type="entry name" value="PEPTIDASE S8"/>
    <property type="match status" value="1"/>
</dbReference>
<feature type="compositionally biased region" description="Low complexity" evidence="6">
    <location>
        <begin position="493"/>
        <end position="516"/>
    </location>
</feature>
<dbReference type="InterPro" id="IPR000209">
    <property type="entry name" value="Peptidase_S8/S53_dom"/>
</dbReference>
<evidence type="ECO:0000256" key="1">
    <source>
        <dbReference type="ARBA" id="ARBA00011073"/>
    </source>
</evidence>
<keyword evidence="3" id="KW-0479">Metal-binding</keyword>
<dbReference type="InterPro" id="IPR034202">
    <property type="entry name" value="Subtilisin_Carlsberg-like"/>
</dbReference>
<evidence type="ECO:0000256" key="5">
    <source>
        <dbReference type="ARBA" id="ARBA00022825"/>
    </source>
</evidence>
<keyword evidence="4" id="KW-0378">Hydrolase</keyword>
<name>D7GN90_9ZZZZ</name>